<dbReference type="InterPro" id="IPR050084">
    <property type="entry name" value="NADPH_dep_7-cyano-7-deazaG_red"/>
</dbReference>
<dbReference type="AlphaFoldDB" id="A0AA90NSU7"/>
<dbReference type="EC" id="1.7.1.13" evidence="5"/>
<organism evidence="7 8">
    <name type="scientific">Candidatus Endonucleibacter bathymodioli</name>
    <dbReference type="NCBI Taxonomy" id="539814"/>
    <lineage>
        <taxon>Bacteria</taxon>
        <taxon>Pseudomonadati</taxon>
        <taxon>Pseudomonadota</taxon>
        <taxon>Gammaproteobacteria</taxon>
        <taxon>Oceanospirillales</taxon>
        <taxon>Endozoicomonadaceae</taxon>
        <taxon>Candidatus Endonucleibacter</taxon>
    </lineage>
</organism>
<keyword evidence="2 5" id="KW-0671">Queuosine biosynthesis</keyword>
<feature type="domain" description="NADPH-dependent 7-cyano-7-deazaguanine reductase N-terminal" evidence="6">
    <location>
        <begin position="16"/>
        <end position="125"/>
    </location>
</feature>
<comment type="caution">
    <text evidence="7">The sequence shown here is derived from an EMBL/GenBank/DDBJ whole genome shotgun (WGS) entry which is preliminary data.</text>
</comment>
<accession>A0AA90NSU7</accession>
<feature type="active site" description="Proton donor" evidence="5">
    <location>
        <position position="189"/>
    </location>
</feature>
<comment type="similarity">
    <text evidence="5">Belongs to the GTP cyclohydrolase I family. QueF type 2 subfamily.</text>
</comment>
<evidence type="ECO:0000256" key="2">
    <source>
        <dbReference type="ARBA" id="ARBA00022785"/>
    </source>
</evidence>
<dbReference type="HAMAP" id="MF_00817">
    <property type="entry name" value="QueF_type2"/>
    <property type="match status" value="1"/>
</dbReference>
<gene>
    <name evidence="5 7" type="primary">queF</name>
    <name evidence="7" type="ORF">QS748_05640</name>
</gene>
<evidence type="ECO:0000256" key="3">
    <source>
        <dbReference type="ARBA" id="ARBA00022857"/>
    </source>
</evidence>
<evidence type="ECO:0000256" key="4">
    <source>
        <dbReference type="ARBA" id="ARBA00023002"/>
    </source>
</evidence>
<evidence type="ECO:0000313" key="7">
    <source>
        <dbReference type="EMBL" id="MDP0588695.1"/>
    </source>
</evidence>
<dbReference type="InterPro" id="IPR029139">
    <property type="entry name" value="QueF_N"/>
</dbReference>
<dbReference type="PANTHER" id="PTHR34354:SF1">
    <property type="entry name" value="NADPH-DEPENDENT 7-CYANO-7-DEAZAGUANINE REDUCTASE"/>
    <property type="match status" value="1"/>
</dbReference>
<comment type="catalytic activity">
    <reaction evidence="5">
        <text>7-aminomethyl-7-carbaguanine + 2 NADP(+) = 7-cyano-7-carbaguanine + 2 NADPH + 3 H(+)</text>
        <dbReference type="Rhea" id="RHEA:13409"/>
        <dbReference type="ChEBI" id="CHEBI:15378"/>
        <dbReference type="ChEBI" id="CHEBI:45075"/>
        <dbReference type="ChEBI" id="CHEBI:57783"/>
        <dbReference type="ChEBI" id="CHEBI:58349"/>
        <dbReference type="ChEBI" id="CHEBI:58703"/>
        <dbReference type="EC" id="1.7.1.13"/>
    </reaction>
</comment>
<keyword evidence="8" id="KW-1185">Reference proteome</keyword>
<dbReference type="InterPro" id="IPR016428">
    <property type="entry name" value="QueF_type2"/>
</dbReference>
<dbReference type="InterPro" id="IPR029500">
    <property type="entry name" value="QueF"/>
</dbReference>
<keyword evidence="1 5" id="KW-0963">Cytoplasm</keyword>
<dbReference type="NCBIfam" id="TIGR03138">
    <property type="entry name" value="QueF"/>
    <property type="match status" value="1"/>
</dbReference>
<name>A0AA90NSU7_9GAMM</name>
<proteinExistence type="inferred from homology"/>
<dbReference type="SUPFAM" id="SSF55620">
    <property type="entry name" value="Tetrahydrobiopterin biosynthesis enzymes-like"/>
    <property type="match status" value="1"/>
</dbReference>
<dbReference type="Pfam" id="PF14489">
    <property type="entry name" value="QueF"/>
    <property type="match status" value="1"/>
</dbReference>
<keyword evidence="3 5" id="KW-0521">NADP</keyword>
<dbReference type="Proteomes" id="UP001178148">
    <property type="component" value="Unassembled WGS sequence"/>
</dbReference>
<feature type="active site" description="Thioimide intermediate" evidence="5">
    <location>
        <position position="182"/>
    </location>
</feature>
<feature type="binding site" evidence="5">
    <location>
        <begin position="221"/>
        <end position="222"/>
    </location>
    <ligand>
        <name>substrate</name>
    </ligand>
</feature>
<dbReference type="GO" id="GO:0008616">
    <property type="term" value="P:tRNA queuosine(34) biosynthetic process"/>
    <property type="evidence" value="ECO:0007669"/>
    <property type="project" value="UniProtKB-UniRule"/>
</dbReference>
<dbReference type="InterPro" id="IPR043133">
    <property type="entry name" value="GTP-CH-I_C/QueF"/>
</dbReference>
<evidence type="ECO:0000256" key="1">
    <source>
        <dbReference type="ARBA" id="ARBA00022490"/>
    </source>
</evidence>
<keyword evidence="4 5" id="KW-0560">Oxidoreductase</keyword>
<protein>
    <recommendedName>
        <fullName evidence="5">NADPH-dependent 7-cyano-7-deazaguanine reductase</fullName>
        <ecNumber evidence="5">1.7.1.13</ecNumber>
    </recommendedName>
    <alternativeName>
        <fullName evidence="5">7-cyano-7-carbaguanine reductase</fullName>
    </alternativeName>
    <alternativeName>
        <fullName evidence="5">NADPH-dependent nitrile oxidoreductase</fullName>
    </alternativeName>
    <alternativeName>
        <fullName evidence="5">PreQ(0) reductase</fullName>
    </alternativeName>
</protein>
<comment type="subunit">
    <text evidence="5">Homodimer.</text>
</comment>
<comment type="subcellular location">
    <subcellularLocation>
        <location evidence="5">Cytoplasm</location>
    </subcellularLocation>
</comment>
<feature type="binding site" evidence="5">
    <location>
        <begin position="250"/>
        <end position="251"/>
    </location>
    <ligand>
        <name>NADPH</name>
        <dbReference type="ChEBI" id="CHEBI:57783"/>
    </ligand>
</feature>
<dbReference type="EMBL" id="JASXSV010000006">
    <property type="protein sequence ID" value="MDP0588695.1"/>
    <property type="molecule type" value="Genomic_DNA"/>
</dbReference>
<dbReference type="PIRSF" id="PIRSF004750">
    <property type="entry name" value="Nitrile_oxidored_YqcD_prd"/>
    <property type="match status" value="1"/>
</dbReference>
<dbReference type="PANTHER" id="PTHR34354">
    <property type="entry name" value="NADPH-DEPENDENT 7-CYANO-7-DEAZAGUANINE REDUCTASE"/>
    <property type="match status" value="1"/>
</dbReference>
<reference evidence="7 8" key="1">
    <citation type="journal article" date="2023" name="bioRxiv">
        <title>An intranuclear bacterial parasite of deep-sea mussels expresses apoptosis inhibitors acquired from its host.</title>
        <authorList>
            <person name="Gonzalez Porras M.A."/>
            <person name="Assie A."/>
            <person name="Tietjen M."/>
            <person name="Violette M."/>
            <person name="Kleiner M."/>
            <person name="Gruber-Vodicka H."/>
            <person name="Dubilier N."/>
            <person name="Leisch N."/>
        </authorList>
    </citation>
    <scope>NUCLEOTIDE SEQUENCE [LARGE SCALE GENOMIC DNA]</scope>
    <source>
        <strain evidence="7">IAP13</strain>
    </source>
</reference>
<feature type="binding site" evidence="5">
    <location>
        <begin position="85"/>
        <end position="86"/>
    </location>
    <ligand>
        <name>NADPH</name>
        <dbReference type="ChEBI" id="CHEBI:57783"/>
    </ligand>
</feature>
<comment type="pathway">
    <text evidence="5">tRNA modification; tRNA-queuosine biosynthesis.</text>
</comment>
<feature type="binding site" evidence="5">
    <location>
        <begin position="83"/>
        <end position="85"/>
    </location>
    <ligand>
        <name>substrate</name>
    </ligand>
</feature>
<dbReference type="Pfam" id="PF14819">
    <property type="entry name" value="QueF_N"/>
    <property type="match status" value="1"/>
</dbReference>
<dbReference type="GO" id="GO:0005737">
    <property type="term" value="C:cytoplasm"/>
    <property type="evidence" value="ECO:0007669"/>
    <property type="project" value="UniProtKB-SubCell"/>
</dbReference>
<evidence type="ECO:0000256" key="5">
    <source>
        <dbReference type="HAMAP-Rule" id="MF_00817"/>
    </source>
</evidence>
<comment type="function">
    <text evidence="5">Catalyzes the NADPH-dependent reduction of 7-cyano-7-deazaguanine (preQ0) to 7-aminomethyl-7-deazaguanine (preQ1).</text>
</comment>
<evidence type="ECO:0000259" key="6">
    <source>
        <dbReference type="Pfam" id="PF14819"/>
    </source>
</evidence>
<dbReference type="GO" id="GO:0033739">
    <property type="term" value="F:preQ1 synthase activity"/>
    <property type="evidence" value="ECO:0007669"/>
    <property type="project" value="UniProtKB-UniRule"/>
</dbReference>
<dbReference type="Gene3D" id="3.30.1130.10">
    <property type="match status" value="2"/>
</dbReference>
<sequence>MRKQLIKSPLGKKSHYETTYNPDLLFPISRVEKRKELLLDLDNLPFYGRDLWHGYELSWLNAMGKPVIYTASFDLLCSTPNIIESKSFKLYLNSLNQTRFNNDSDVKDILEKDLSSAAGGSVAVILMTVQEMEQLGFCQTPGVCLDDLDIEIISYSYDPGLLKKAGGYKSEIICSHLFKSNCLVTGQPDWGTLVVEYDGDAINHEAFLRYICSFREHYEFHEQCVERVFTDLINFFQFNNLTVYAQYLRRGGLDINPWRSTQNIQPAQMRFIRQ</sequence>
<evidence type="ECO:0000313" key="8">
    <source>
        <dbReference type="Proteomes" id="UP001178148"/>
    </source>
</evidence>